<evidence type="ECO:0000313" key="2">
    <source>
        <dbReference type="EMBL" id="GEZ59163.1"/>
    </source>
</evidence>
<dbReference type="PANTHER" id="PTHR11439">
    <property type="entry name" value="GAG-POL-RELATED RETROTRANSPOSON"/>
    <property type="match status" value="1"/>
</dbReference>
<dbReference type="SUPFAM" id="SSF56672">
    <property type="entry name" value="DNA/RNA polymerases"/>
    <property type="match status" value="1"/>
</dbReference>
<name>A0A699ILD4_TANCI</name>
<dbReference type="EMBL" id="BKCJ010297844">
    <property type="protein sequence ID" value="GEZ59163.1"/>
    <property type="molecule type" value="Genomic_DNA"/>
</dbReference>
<protein>
    <submittedName>
        <fullName evidence="2">Ribonuclease H-like domain-containing protein</fullName>
    </submittedName>
</protein>
<organism evidence="2">
    <name type="scientific">Tanacetum cinerariifolium</name>
    <name type="common">Dalmatian daisy</name>
    <name type="synonym">Chrysanthemum cinerariifolium</name>
    <dbReference type="NCBI Taxonomy" id="118510"/>
    <lineage>
        <taxon>Eukaryota</taxon>
        <taxon>Viridiplantae</taxon>
        <taxon>Streptophyta</taxon>
        <taxon>Embryophyta</taxon>
        <taxon>Tracheophyta</taxon>
        <taxon>Spermatophyta</taxon>
        <taxon>Magnoliopsida</taxon>
        <taxon>eudicotyledons</taxon>
        <taxon>Gunneridae</taxon>
        <taxon>Pentapetalae</taxon>
        <taxon>asterids</taxon>
        <taxon>campanulids</taxon>
        <taxon>Asterales</taxon>
        <taxon>Asteraceae</taxon>
        <taxon>Asteroideae</taxon>
        <taxon>Anthemideae</taxon>
        <taxon>Anthemidinae</taxon>
        <taxon>Tanacetum</taxon>
    </lineage>
</organism>
<dbReference type="AlphaFoldDB" id="A0A699ILD4"/>
<dbReference type="Pfam" id="PF07727">
    <property type="entry name" value="RVT_2"/>
    <property type="match status" value="1"/>
</dbReference>
<dbReference type="PANTHER" id="PTHR11439:SF524">
    <property type="entry name" value="RNA-DIRECTED DNA POLYMERASE, PROTEIN KINASE RLK-PELLE-DLSV FAMILY"/>
    <property type="match status" value="1"/>
</dbReference>
<proteinExistence type="predicted"/>
<feature type="domain" description="Reverse transcriptase Ty1/copia-type" evidence="1">
    <location>
        <begin position="8"/>
        <end position="84"/>
    </location>
</feature>
<gene>
    <name evidence="2" type="ORF">Tci_531136</name>
</gene>
<dbReference type="InterPro" id="IPR013103">
    <property type="entry name" value="RVT_2"/>
</dbReference>
<dbReference type="InterPro" id="IPR043502">
    <property type="entry name" value="DNA/RNA_pol_sf"/>
</dbReference>
<sequence length="250" mass="28519">MDTAYLLLYVDDVVLTASSETLLQRIIASLHHEFFMTDLGSLNYVLGISITWDSFGMFLSQRKYAIKILEWVHMVNCNPSRTPVDTNSKLGDDGDLVSNLTLYRSFGGSLQYLTFTHPNISYAVQQICLYMHDPREPHLSALKRILRLVFLLLRDRLQVEYCGVANGVAKTCWLKNLLFELHTPLSFATLFYCENVSIVYLSCNPVQHQRLKGVYYGFVGNKMHKAFPLLVRKFPLPEGTSHCLKKNATA</sequence>
<accession>A0A699ILD4</accession>
<comment type="caution">
    <text evidence="2">The sequence shown here is derived from an EMBL/GenBank/DDBJ whole genome shotgun (WGS) entry which is preliminary data.</text>
</comment>
<evidence type="ECO:0000259" key="1">
    <source>
        <dbReference type="Pfam" id="PF07727"/>
    </source>
</evidence>
<reference evidence="2" key="1">
    <citation type="journal article" date="2019" name="Sci. Rep.">
        <title>Draft genome of Tanacetum cinerariifolium, the natural source of mosquito coil.</title>
        <authorList>
            <person name="Yamashiro T."/>
            <person name="Shiraishi A."/>
            <person name="Satake H."/>
            <person name="Nakayama K."/>
        </authorList>
    </citation>
    <scope>NUCLEOTIDE SEQUENCE</scope>
</reference>